<comment type="catalytic activity">
    <reaction evidence="11 12">
        <text>GTP + AH2 + S-adenosyl-L-methionine = (8S)-3',8-cyclo-7,8-dihydroguanosine 5'-triphosphate + 5'-deoxyadenosine + L-methionine + A + H(+)</text>
        <dbReference type="Rhea" id="RHEA:49576"/>
        <dbReference type="ChEBI" id="CHEBI:13193"/>
        <dbReference type="ChEBI" id="CHEBI:15378"/>
        <dbReference type="ChEBI" id="CHEBI:17319"/>
        <dbReference type="ChEBI" id="CHEBI:17499"/>
        <dbReference type="ChEBI" id="CHEBI:37565"/>
        <dbReference type="ChEBI" id="CHEBI:57844"/>
        <dbReference type="ChEBI" id="CHEBI:59789"/>
        <dbReference type="ChEBI" id="CHEBI:131766"/>
        <dbReference type="EC" id="4.1.99.22"/>
    </reaction>
</comment>
<evidence type="ECO:0000256" key="8">
    <source>
        <dbReference type="ARBA" id="ARBA00023134"/>
    </source>
</evidence>
<keyword evidence="5 12" id="KW-0547">Nucleotide-binding</keyword>
<feature type="binding site" evidence="12">
    <location>
        <position position="130"/>
    </location>
    <ligand>
        <name>GTP</name>
        <dbReference type="ChEBI" id="CHEBI:37565"/>
    </ligand>
</feature>
<proteinExistence type="inferred from homology"/>
<dbReference type="InterPro" id="IPR000385">
    <property type="entry name" value="MoaA_NifB_PqqE_Fe-S-bd_CS"/>
</dbReference>
<dbReference type="Pfam" id="PF04055">
    <property type="entry name" value="Radical_SAM"/>
    <property type="match status" value="1"/>
</dbReference>
<dbReference type="HAMAP" id="MF_01225_B">
    <property type="entry name" value="MoaA_B"/>
    <property type="match status" value="1"/>
</dbReference>
<dbReference type="GO" id="GO:0051539">
    <property type="term" value="F:4 iron, 4 sulfur cluster binding"/>
    <property type="evidence" value="ECO:0007669"/>
    <property type="project" value="UniProtKB-UniRule"/>
</dbReference>
<feature type="compositionally biased region" description="Low complexity" evidence="13">
    <location>
        <begin position="14"/>
        <end position="23"/>
    </location>
</feature>
<reference evidence="15 16" key="1">
    <citation type="submission" date="2018-01" db="EMBL/GenBank/DDBJ databases">
        <title>The draft genome of an aniline degradation strain ANB-1.</title>
        <authorList>
            <person name="Zhang L."/>
            <person name="Jiang J."/>
        </authorList>
    </citation>
    <scope>NUCLEOTIDE SEQUENCE [LARGE SCALE GENOMIC DNA]</scope>
    <source>
        <strain evidence="15 16">ANB-1</strain>
    </source>
</reference>
<organism evidence="15 16">
    <name type="scientific">Achromobacter pulmonis</name>
    <dbReference type="NCBI Taxonomy" id="1389932"/>
    <lineage>
        <taxon>Bacteria</taxon>
        <taxon>Pseudomonadati</taxon>
        <taxon>Pseudomonadota</taxon>
        <taxon>Betaproteobacteria</taxon>
        <taxon>Burkholderiales</taxon>
        <taxon>Alcaligenaceae</taxon>
        <taxon>Achromobacter</taxon>
    </lineage>
</organism>
<dbReference type="SFLD" id="SFLDG01067">
    <property type="entry name" value="SPASM/twitch_domain_containing"/>
    <property type="match status" value="1"/>
</dbReference>
<dbReference type="UniPathway" id="UPA00344"/>
<feature type="binding site" evidence="12">
    <location>
        <position position="226"/>
    </location>
    <ligand>
        <name>S-adenosyl-L-methionine</name>
        <dbReference type="ChEBI" id="CHEBI:59789"/>
    </ligand>
</feature>
<comment type="cofactor">
    <cofactor evidence="12">
        <name>[4Fe-4S] cluster</name>
        <dbReference type="ChEBI" id="CHEBI:49883"/>
    </cofactor>
    <text evidence="12">Binds 2 [4Fe-4S] clusters. Binds 1 [4Fe-4S] cluster coordinated with 3 cysteines and an exchangeable S-adenosyl-L-methionine and 1 [4Fe-4S] cluster coordinated with 3 cysteines and the GTP-derived substrate.</text>
</comment>
<evidence type="ECO:0000256" key="12">
    <source>
        <dbReference type="HAMAP-Rule" id="MF_01225"/>
    </source>
</evidence>
<dbReference type="SFLD" id="SFLDG01386">
    <property type="entry name" value="main_SPASM_domain-containing"/>
    <property type="match status" value="1"/>
</dbReference>
<dbReference type="CDD" id="cd21117">
    <property type="entry name" value="Twitch_MoaA"/>
    <property type="match status" value="1"/>
</dbReference>
<keyword evidence="3 12" id="KW-0949">S-adenosyl-L-methionine</keyword>
<comment type="function">
    <text evidence="12">Catalyzes the cyclization of GTP to (8S)-3',8-cyclo-7,8-dihydroguanosine 5'-triphosphate.</text>
</comment>
<evidence type="ECO:0000256" key="5">
    <source>
        <dbReference type="ARBA" id="ARBA00022741"/>
    </source>
</evidence>
<dbReference type="InterPro" id="IPR050105">
    <property type="entry name" value="MoCo_biosynth_MoaA/MoaC"/>
</dbReference>
<dbReference type="GO" id="GO:0061798">
    <property type="term" value="F:GTP 3',8'-cyclase activity"/>
    <property type="evidence" value="ECO:0007669"/>
    <property type="project" value="UniProtKB-UniRule"/>
</dbReference>
<dbReference type="PROSITE" id="PS01305">
    <property type="entry name" value="MOAA_NIFB_PQQE"/>
    <property type="match status" value="1"/>
</dbReference>
<evidence type="ECO:0000256" key="4">
    <source>
        <dbReference type="ARBA" id="ARBA00022723"/>
    </source>
</evidence>
<evidence type="ECO:0000256" key="11">
    <source>
        <dbReference type="ARBA" id="ARBA00048697"/>
    </source>
</evidence>
<feature type="binding site" evidence="12">
    <location>
        <position position="99"/>
    </location>
    <ligand>
        <name>S-adenosyl-L-methionine</name>
        <dbReference type="ChEBI" id="CHEBI:59789"/>
    </ligand>
</feature>
<keyword evidence="4 12" id="KW-0479">Metal-binding</keyword>
<evidence type="ECO:0000313" key="16">
    <source>
        <dbReference type="Proteomes" id="UP000235994"/>
    </source>
</evidence>
<comment type="pathway">
    <text evidence="12">Cofactor biosynthesis; molybdopterin biosynthesis.</text>
</comment>
<dbReference type="EMBL" id="POQS01000004">
    <property type="protein sequence ID" value="PND32431.1"/>
    <property type="molecule type" value="Genomic_DNA"/>
</dbReference>
<dbReference type="GO" id="GO:1904047">
    <property type="term" value="F:S-adenosyl-L-methionine binding"/>
    <property type="evidence" value="ECO:0007669"/>
    <property type="project" value="UniProtKB-UniRule"/>
</dbReference>
<evidence type="ECO:0000313" key="15">
    <source>
        <dbReference type="EMBL" id="PND32431.1"/>
    </source>
</evidence>
<dbReference type="EC" id="4.1.99.22" evidence="1 12"/>
<evidence type="ECO:0000256" key="1">
    <source>
        <dbReference type="ARBA" id="ARBA00012167"/>
    </source>
</evidence>
<dbReference type="CDD" id="cd01335">
    <property type="entry name" value="Radical_SAM"/>
    <property type="match status" value="1"/>
</dbReference>
<name>A0A2N8KG62_9BURK</name>
<dbReference type="InterPro" id="IPR007197">
    <property type="entry name" value="rSAM"/>
</dbReference>
<feature type="binding site" evidence="12">
    <location>
        <begin position="295"/>
        <end position="297"/>
    </location>
    <ligand>
        <name>GTP</name>
        <dbReference type="ChEBI" id="CHEBI:37565"/>
    </ligand>
</feature>
<gene>
    <name evidence="12 15" type="primary">moaA</name>
    <name evidence="15" type="ORF">C1I89_15225</name>
</gene>
<dbReference type="GO" id="GO:0005525">
    <property type="term" value="F:GTP binding"/>
    <property type="evidence" value="ECO:0007669"/>
    <property type="project" value="UniProtKB-UniRule"/>
</dbReference>
<feature type="binding site" evidence="12">
    <location>
        <position position="48"/>
    </location>
    <ligand>
        <name>[4Fe-4S] cluster</name>
        <dbReference type="ChEBI" id="CHEBI:49883"/>
        <label>1</label>
        <note>4Fe-4S-S-AdoMet</note>
    </ligand>
</feature>
<dbReference type="InterPro" id="IPR010505">
    <property type="entry name" value="MoaA_twitch"/>
</dbReference>
<dbReference type="InterPro" id="IPR013785">
    <property type="entry name" value="Aldolase_TIM"/>
</dbReference>
<keyword evidence="6 12" id="KW-0408">Iron</keyword>
<evidence type="ECO:0000256" key="2">
    <source>
        <dbReference type="ARBA" id="ARBA00022485"/>
    </source>
</evidence>
<feature type="binding site" evidence="12">
    <location>
        <position position="52"/>
    </location>
    <ligand>
        <name>[4Fe-4S] cluster</name>
        <dbReference type="ChEBI" id="CHEBI:49883"/>
        <label>1</label>
        <note>4Fe-4S-S-AdoMet</note>
    </ligand>
</feature>
<dbReference type="Proteomes" id="UP000235994">
    <property type="component" value="Unassembled WGS sequence"/>
</dbReference>
<dbReference type="SUPFAM" id="SSF102114">
    <property type="entry name" value="Radical SAM enzymes"/>
    <property type="match status" value="1"/>
</dbReference>
<comment type="caution">
    <text evidence="15">The sequence shown here is derived from an EMBL/GenBank/DDBJ whole genome shotgun (WGS) entry which is preliminary data.</text>
</comment>
<evidence type="ECO:0000256" key="10">
    <source>
        <dbReference type="ARBA" id="ARBA00023239"/>
    </source>
</evidence>
<feature type="binding site" evidence="12">
    <location>
        <position position="55"/>
    </location>
    <ligand>
        <name>[4Fe-4S] cluster</name>
        <dbReference type="ChEBI" id="CHEBI:49883"/>
        <label>1</label>
        <note>4Fe-4S-S-AdoMet</note>
    </ligand>
</feature>
<dbReference type="SFLD" id="SFLDS00029">
    <property type="entry name" value="Radical_SAM"/>
    <property type="match status" value="1"/>
</dbReference>
<keyword evidence="7 12" id="KW-0411">Iron-sulfur</keyword>
<protein>
    <recommendedName>
        <fullName evidence="1 12">GTP 3',8-cyclase</fullName>
        <ecNumber evidence="1 12">4.1.99.22</ecNumber>
    </recommendedName>
    <alternativeName>
        <fullName evidence="12">Molybdenum cofactor biosynthesis protein A</fullName>
    </alternativeName>
</protein>
<evidence type="ECO:0000259" key="14">
    <source>
        <dbReference type="PROSITE" id="PS51918"/>
    </source>
</evidence>
<keyword evidence="16" id="KW-1185">Reference proteome</keyword>
<dbReference type="GO" id="GO:0061799">
    <property type="term" value="F:cyclic pyranopterin monophosphate synthase activity"/>
    <property type="evidence" value="ECO:0007669"/>
    <property type="project" value="TreeGrafter"/>
</dbReference>
<dbReference type="PROSITE" id="PS51918">
    <property type="entry name" value="RADICAL_SAM"/>
    <property type="match status" value="1"/>
</dbReference>
<sequence>MIEAPLLDRRKSPSLRSTSTASSGMDGPPEDRHGRPLHDLRISVIDQCNFRCTYCMPRDQFGADHSFLRREELLTFDEIERVASAFISLGVRKVRVSGGEPLLRKDVEHLIARLAALRTPSGAPIDLAMTTNGSLLARKAQGLAAAGLRRLNVSLDALSPSIFARVADTTASVDDVLAGIAAAQAAGIPHIKINMVVQRGVNDDQILPMARRFRGTAHALRFIEFMDVGATNGWNASAVLPSDEVLKRIHAVFPLTPLAPTVRGEVARRWAYQDGLGEIGLISSVSHPFCGDCSRARVSADGKLYTCLFAEQGDDIRLQLRSESNPQMLINGLAERWRSRNDRYSEVRTLQPRQQKIEMSYIGG</sequence>
<feature type="binding site" evidence="12">
    <location>
        <position position="293"/>
    </location>
    <ligand>
        <name>[4Fe-4S] cluster</name>
        <dbReference type="ChEBI" id="CHEBI:49883"/>
        <label>2</label>
        <note>4Fe-4S-substrate</note>
    </ligand>
</feature>
<keyword evidence="8 12" id="KW-0342">GTP-binding</keyword>
<feature type="region of interest" description="Disordered" evidence="13">
    <location>
        <begin position="1"/>
        <end position="36"/>
    </location>
</feature>
<dbReference type="SFLD" id="SFLDG01383">
    <property type="entry name" value="cyclic_pyranopterin_phosphate"/>
    <property type="match status" value="1"/>
</dbReference>
<dbReference type="InterPro" id="IPR058240">
    <property type="entry name" value="rSAM_sf"/>
</dbReference>
<dbReference type="PANTHER" id="PTHR22960">
    <property type="entry name" value="MOLYBDOPTERIN COFACTOR SYNTHESIS PROTEIN A"/>
    <property type="match status" value="1"/>
</dbReference>
<dbReference type="InterPro" id="IPR006638">
    <property type="entry name" value="Elp3/MiaA/NifB-like_rSAM"/>
</dbReference>
<evidence type="ECO:0000256" key="3">
    <source>
        <dbReference type="ARBA" id="ARBA00022691"/>
    </source>
</evidence>
<feature type="binding site" evidence="12">
    <location>
        <position position="154"/>
    </location>
    <ligand>
        <name>S-adenosyl-L-methionine</name>
        <dbReference type="ChEBI" id="CHEBI:59789"/>
    </ligand>
</feature>
<dbReference type="GO" id="GO:0006777">
    <property type="term" value="P:Mo-molybdopterin cofactor biosynthetic process"/>
    <property type="evidence" value="ECO:0007669"/>
    <property type="project" value="UniProtKB-UniRule"/>
</dbReference>
<evidence type="ECO:0000256" key="9">
    <source>
        <dbReference type="ARBA" id="ARBA00023150"/>
    </source>
</evidence>
<feature type="binding site" evidence="12">
    <location>
        <position position="307"/>
    </location>
    <ligand>
        <name>[4Fe-4S] cluster</name>
        <dbReference type="ChEBI" id="CHEBI:49883"/>
        <label>2</label>
        <note>4Fe-4S-substrate</note>
    </ligand>
</feature>
<dbReference type="InterPro" id="IPR013483">
    <property type="entry name" value="MoaA"/>
</dbReference>
<feature type="domain" description="Radical SAM core" evidence="14">
    <location>
        <begin position="32"/>
        <end position="265"/>
    </location>
</feature>
<dbReference type="Gene3D" id="3.20.20.70">
    <property type="entry name" value="Aldolase class I"/>
    <property type="match status" value="1"/>
</dbReference>
<feature type="binding site" evidence="12">
    <location>
        <position position="192"/>
    </location>
    <ligand>
        <name>GTP</name>
        <dbReference type="ChEBI" id="CHEBI:37565"/>
    </ligand>
</feature>
<keyword evidence="9 12" id="KW-0501">Molybdenum cofactor biosynthesis</keyword>
<comment type="similarity">
    <text evidence="12">Belongs to the radical SAM superfamily. MoaA family.</text>
</comment>
<dbReference type="GO" id="GO:0046872">
    <property type="term" value="F:metal ion binding"/>
    <property type="evidence" value="ECO:0007669"/>
    <property type="project" value="UniProtKB-KW"/>
</dbReference>
<evidence type="ECO:0000256" key="13">
    <source>
        <dbReference type="SAM" id="MobiDB-lite"/>
    </source>
</evidence>
<keyword evidence="2 12" id="KW-0004">4Fe-4S</keyword>
<feature type="binding site" evidence="12">
    <location>
        <position position="290"/>
    </location>
    <ligand>
        <name>[4Fe-4S] cluster</name>
        <dbReference type="ChEBI" id="CHEBI:49883"/>
        <label>2</label>
        <note>4Fe-4S-substrate</note>
    </ligand>
</feature>
<feature type="compositionally biased region" description="Basic and acidic residues" evidence="13">
    <location>
        <begin position="1"/>
        <end position="11"/>
    </location>
</feature>
<dbReference type="AlphaFoldDB" id="A0A2N8KG62"/>
<comment type="subunit">
    <text evidence="12">Monomer and homodimer.</text>
</comment>
<evidence type="ECO:0000256" key="6">
    <source>
        <dbReference type="ARBA" id="ARBA00023004"/>
    </source>
</evidence>
<evidence type="ECO:0000256" key="7">
    <source>
        <dbReference type="ARBA" id="ARBA00023014"/>
    </source>
</evidence>
<feature type="binding site" evidence="12">
    <location>
        <position position="54"/>
    </location>
    <ligand>
        <name>S-adenosyl-L-methionine</name>
        <dbReference type="ChEBI" id="CHEBI:59789"/>
    </ligand>
</feature>
<feature type="binding site" evidence="12">
    <location>
        <position position="95"/>
    </location>
    <ligand>
        <name>GTP</name>
        <dbReference type="ChEBI" id="CHEBI:37565"/>
    </ligand>
</feature>
<accession>A0A2N8KG62</accession>
<dbReference type="InterPro" id="IPR040064">
    <property type="entry name" value="MoaA-like"/>
</dbReference>
<dbReference type="Pfam" id="PF06463">
    <property type="entry name" value="Mob_synth_C"/>
    <property type="match status" value="1"/>
</dbReference>
<feature type="binding site" evidence="12">
    <location>
        <position position="41"/>
    </location>
    <ligand>
        <name>GTP</name>
        <dbReference type="ChEBI" id="CHEBI:37565"/>
    </ligand>
</feature>
<dbReference type="PANTHER" id="PTHR22960:SF0">
    <property type="entry name" value="MOLYBDENUM COFACTOR BIOSYNTHESIS PROTEIN 1"/>
    <property type="match status" value="1"/>
</dbReference>
<keyword evidence="10 12" id="KW-0456">Lyase</keyword>
<dbReference type="SMART" id="SM00729">
    <property type="entry name" value="Elp3"/>
    <property type="match status" value="1"/>
</dbReference>
<dbReference type="NCBIfam" id="TIGR02666">
    <property type="entry name" value="moaA"/>
    <property type="match status" value="1"/>
</dbReference>